<organism evidence="11">
    <name type="scientific">Desulfobacca acetoxidans</name>
    <dbReference type="NCBI Taxonomy" id="60893"/>
    <lineage>
        <taxon>Bacteria</taxon>
        <taxon>Pseudomonadati</taxon>
        <taxon>Thermodesulfobacteriota</taxon>
        <taxon>Desulfobaccia</taxon>
        <taxon>Desulfobaccales</taxon>
        <taxon>Desulfobaccaceae</taxon>
        <taxon>Desulfobacca</taxon>
    </lineage>
</organism>
<dbReference type="PANTHER" id="PTHR32071:SF57">
    <property type="entry name" value="C4-DICARBOXYLATE TRANSPORT TRANSCRIPTIONAL REGULATORY PROTEIN DCTD"/>
    <property type="match status" value="1"/>
</dbReference>
<dbReference type="InterPro" id="IPR027417">
    <property type="entry name" value="P-loop_NTPase"/>
</dbReference>
<dbReference type="Gene3D" id="3.40.50.300">
    <property type="entry name" value="P-loop containing nucleotide triphosphate hydrolases"/>
    <property type="match status" value="1"/>
</dbReference>
<evidence type="ECO:0000256" key="1">
    <source>
        <dbReference type="ARBA" id="ARBA00022741"/>
    </source>
</evidence>
<keyword evidence="5" id="KW-0010">Activator</keyword>
<reference evidence="11" key="1">
    <citation type="journal article" date="2020" name="mSystems">
        <title>Genome- and Community-Level Interaction Insights into Carbon Utilization and Element Cycling Functions of Hydrothermarchaeota in Hydrothermal Sediment.</title>
        <authorList>
            <person name="Zhou Z."/>
            <person name="Liu Y."/>
            <person name="Xu W."/>
            <person name="Pan J."/>
            <person name="Luo Z.H."/>
            <person name="Li M."/>
        </authorList>
    </citation>
    <scope>NUCLEOTIDE SEQUENCE [LARGE SCALE GENOMIC DNA]</scope>
    <source>
        <strain evidence="11">SpSt-897</strain>
    </source>
</reference>
<dbReference type="PROSITE" id="PS00688">
    <property type="entry name" value="SIGMA54_INTERACT_3"/>
    <property type="match status" value="1"/>
</dbReference>
<feature type="domain" description="PAC" evidence="10">
    <location>
        <begin position="104"/>
        <end position="155"/>
    </location>
</feature>
<dbReference type="Gene3D" id="1.10.8.60">
    <property type="match status" value="1"/>
</dbReference>
<dbReference type="PROSITE" id="PS50045">
    <property type="entry name" value="SIGMA54_INTERACT_4"/>
    <property type="match status" value="1"/>
</dbReference>
<evidence type="ECO:0000259" key="9">
    <source>
        <dbReference type="PROSITE" id="PS50112"/>
    </source>
</evidence>
<dbReference type="Gene3D" id="3.30.450.40">
    <property type="match status" value="1"/>
</dbReference>
<dbReference type="GO" id="GO:0006355">
    <property type="term" value="P:regulation of DNA-templated transcription"/>
    <property type="evidence" value="ECO:0007669"/>
    <property type="project" value="InterPro"/>
</dbReference>
<evidence type="ECO:0000259" key="8">
    <source>
        <dbReference type="PROSITE" id="PS50045"/>
    </source>
</evidence>
<comment type="caution">
    <text evidence="11">The sequence shown here is derived from an EMBL/GenBank/DDBJ whole genome shotgun (WGS) entry which is preliminary data.</text>
</comment>
<keyword evidence="7" id="KW-0175">Coiled coil</keyword>
<dbReference type="Gene3D" id="3.30.450.20">
    <property type="entry name" value="PAS domain"/>
    <property type="match status" value="2"/>
</dbReference>
<feature type="domain" description="PAS" evidence="9">
    <location>
        <begin position="32"/>
        <end position="102"/>
    </location>
</feature>
<evidence type="ECO:0000313" key="11">
    <source>
        <dbReference type="EMBL" id="HGF34376.1"/>
    </source>
</evidence>
<dbReference type="InterPro" id="IPR002197">
    <property type="entry name" value="HTH_Fis"/>
</dbReference>
<dbReference type="InterPro" id="IPR003593">
    <property type="entry name" value="AAA+_ATPase"/>
</dbReference>
<feature type="domain" description="PAC" evidence="10">
    <location>
        <begin position="228"/>
        <end position="285"/>
    </location>
</feature>
<dbReference type="InterPro" id="IPR029016">
    <property type="entry name" value="GAF-like_dom_sf"/>
</dbReference>
<dbReference type="NCBIfam" id="TIGR00229">
    <property type="entry name" value="sensory_box"/>
    <property type="match status" value="2"/>
</dbReference>
<dbReference type="SUPFAM" id="SSF55785">
    <property type="entry name" value="PYP-like sensor domain (PAS domain)"/>
    <property type="match status" value="2"/>
</dbReference>
<keyword evidence="2" id="KW-0067">ATP-binding</keyword>
<feature type="coiled-coil region" evidence="7">
    <location>
        <begin position="139"/>
        <end position="166"/>
    </location>
</feature>
<dbReference type="InterPro" id="IPR035965">
    <property type="entry name" value="PAS-like_dom_sf"/>
</dbReference>
<evidence type="ECO:0000256" key="7">
    <source>
        <dbReference type="SAM" id="Coils"/>
    </source>
</evidence>
<keyword evidence="3" id="KW-0805">Transcription regulation</keyword>
<name>A0A7C3UY45_9BACT</name>
<dbReference type="SMART" id="SM00091">
    <property type="entry name" value="PAS"/>
    <property type="match status" value="2"/>
</dbReference>
<evidence type="ECO:0000259" key="10">
    <source>
        <dbReference type="PROSITE" id="PS50113"/>
    </source>
</evidence>
<dbReference type="InterPro" id="IPR025943">
    <property type="entry name" value="Sigma_54_int_dom_ATP-bd_2"/>
</dbReference>
<dbReference type="InterPro" id="IPR013656">
    <property type="entry name" value="PAS_4"/>
</dbReference>
<dbReference type="PROSITE" id="PS00676">
    <property type="entry name" value="SIGMA54_INTERACT_2"/>
    <property type="match status" value="1"/>
</dbReference>
<dbReference type="InterPro" id="IPR009057">
    <property type="entry name" value="Homeodomain-like_sf"/>
</dbReference>
<dbReference type="CDD" id="cd00130">
    <property type="entry name" value="PAS"/>
    <property type="match status" value="1"/>
</dbReference>
<feature type="domain" description="Sigma-54 factor interaction" evidence="8">
    <location>
        <begin position="480"/>
        <end position="709"/>
    </location>
</feature>
<dbReference type="CDD" id="cd00009">
    <property type="entry name" value="AAA"/>
    <property type="match status" value="1"/>
</dbReference>
<dbReference type="Pfam" id="PF25601">
    <property type="entry name" value="AAA_lid_14"/>
    <property type="match status" value="1"/>
</dbReference>
<dbReference type="EMBL" id="DTMF01000207">
    <property type="protein sequence ID" value="HGF34376.1"/>
    <property type="molecule type" value="Genomic_DNA"/>
</dbReference>
<feature type="coiled-coil region" evidence="7">
    <location>
        <begin position="276"/>
        <end position="303"/>
    </location>
</feature>
<dbReference type="AlphaFoldDB" id="A0A7C3UY45"/>
<evidence type="ECO:0000256" key="4">
    <source>
        <dbReference type="ARBA" id="ARBA00023125"/>
    </source>
</evidence>
<evidence type="ECO:0000256" key="6">
    <source>
        <dbReference type="ARBA" id="ARBA00023163"/>
    </source>
</evidence>
<dbReference type="SUPFAM" id="SSF46689">
    <property type="entry name" value="Homeodomain-like"/>
    <property type="match status" value="1"/>
</dbReference>
<keyword evidence="6" id="KW-0804">Transcription</keyword>
<evidence type="ECO:0000256" key="3">
    <source>
        <dbReference type="ARBA" id="ARBA00023015"/>
    </source>
</evidence>
<dbReference type="GO" id="GO:0043565">
    <property type="term" value="F:sequence-specific DNA binding"/>
    <property type="evidence" value="ECO:0007669"/>
    <property type="project" value="InterPro"/>
</dbReference>
<dbReference type="FunFam" id="1.10.8.60:FF:000014">
    <property type="entry name" value="DNA-binding transcriptional regulator NtrC"/>
    <property type="match status" value="1"/>
</dbReference>
<dbReference type="Pfam" id="PF02954">
    <property type="entry name" value="HTH_8"/>
    <property type="match status" value="1"/>
</dbReference>
<keyword evidence="1" id="KW-0547">Nucleotide-binding</keyword>
<dbReference type="InterPro" id="IPR000700">
    <property type="entry name" value="PAS-assoc_C"/>
</dbReference>
<proteinExistence type="predicted"/>
<dbReference type="InterPro" id="IPR058031">
    <property type="entry name" value="AAA_lid_NorR"/>
</dbReference>
<dbReference type="GO" id="GO:0005524">
    <property type="term" value="F:ATP binding"/>
    <property type="evidence" value="ECO:0007669"/>
    <property type="project" value="UniProtKB-KW"/>
</dbReference>
<evidence type="ECO:0000256" key="2">
    <source>
        <dbReference type="ARBA" id="ARBA00022840"/>
    </source>
</evidence>
<dbReference type="InterPro" id="IPR002078">
    <property type="entry name" value="Sigma_54_int"/>
</dbReference>
<dbReference type="SUPFAM" id="SSF55781">
    <property type="entry name" value="GAF domain-like"/>
    <property type="match status" value="1"/>
</dbReference>
<dbReference type="SUPFAM" id="SSF52540">
    <property type="entry name" value="P-loop containing nucleoside triphosphate hydrolases"/>
    <property type="match status" value="1"/>
</dbReference>
<keyword evidence="4" id="KW-0238">DNA-binding</keyword>
<dbReference type="PROSITE" id="PS50112">
    <property type="entry name" value="PAS"/>
    <property type="match status" value="1"/>
</dbReference>
<dbReference type="InterPro" id="IPR000014">
    <property type="entry name" value="PAS"/>
</dbReference>
<sequence length="783" mass="89539">MVRNRHQEAPLTPSVTPKVVPCLFPHESSWTAPECFRNVVDLSKEGLALLDHEARIIVINPWLADMLGSGTEELRGRSFLDFFEEDGRATLNAQLEQCRPGGTESAVLSLRRRGGTSRVVLVSVVARQENGQFQGFLAAVTDIARLQELEKELRAAKELRDTVFNSITDNLIVIEPRSCRVVLANDSFVRWMGREPEAVIDQRCFEVMHGKGTPCQEEGYFCPVKETTRLKRPVLADKAFSFHGKEHVYQISAYPHFDSEGEVDLVVCLERDVTDRRRMEESLAFRSQELQKTQNQLEKLSEISRMRYSYRSIPELMQYLHDILVDLFPQAEPLFLLLDAEKQRLLALEECSGQVTEPLKRLIRRLEKVGLLGEFLKYLANLQDSQIVTYADRGAMPAYFKIISRIYPSWFGLPIFSQQQCLGFFLLGSLVPQGYSREELNFFHALFGQVACYLRYLVRHKTAVKLSSGPVPEKTQFGDIIGQSKKMHEIYELIDLVARTDATVLITGENGTGKELVARTIHHQSKRSRGPFVVANCSAYSPTLLESELFGHEKGAFTGAIRRKKGRFELAQGGTLFLDEIGDIPPATQVLLLRFLQDHCFERVGGEATIESNVRVLAATNKDLYREVQEGRFRDDLYYRLNVITIQLPALRERKEDIPLLCQHFLEKYNRKENKRILRFSADAMQTLMDFDWPGNVRQLENAVSHAVILAQGEDIRRRHLPRFLKEAGQEALPTSLAETERLLILRVLKEVGWNKHEAARRLRVSRSTLYSKIRRYELGSPK</sequence>
<dbReference type="Gene3D" id="1.10.10.60">
    <property type="entry name" value="Homeodomain-like"/>
    <property type="match status" value="1"/>
</dbReference>
<dbReference type="Pfam" id="PF00158">
    <property type="entry name" value="Sigma54_activat"/>
    <property type="match status" value="1"/>
</dbReference>
<protein>
    <submittedName>
        <fullName evidence="11">PAS domain S-box protein</fullName>
    </submittedName>
</protein>
<dbReference type="FunFam" id="3.40.50.300:FF:000006">
    <property type="entry name" value="DNA-binding transcriptional regulator NtrC"/>
    <property type="match status" value="1"/>
</dbReference>
<accession>A0A7C3UY45</accession>
<dbReference type="SMART" id="SM00382">
    <property type="entry name" value="AAA"/>
    <property type="match status" value="1"/>
</dbReference>
<gene>
    <name evidence="11" type="ORF">ENW96_08310</name>
</gene>
<dbReference type="PANTHER" id="PTHR32071">
    <property type="entry name" value="TRANSCRIPTIONAL REGULATORY PROTEIN"/>
    <property type="match status" value="1"/>
</dbReference>
<dbReference type="PROSITE" id="PS50113">
    <property type="entry name" value="PAC"/>
    <property type="match status" value="2"/>
</dbReference>
<evidence type="ECO:0000256" key="5">
    <source>
        <dbReference type="ARBA" id="ARBA00023159"/>
    </source>
</evidence>
<dbReference type="PRINTS" id="PR01590">
    <property type="entry name" value="HTHFIS"/>
</dbReference>
<dbReference type="Pfam" id="PF08448">
    <property type="entry name" value="PAS_4"/>
    <property type="match status" value="2"/>
</dbReference>
<dbReference type="InterPro" id="IPR025944">
    <property type="entry name" value="Sigma_54_int_dom_CS"/>
</dbReference>